<comment type="similarity">
    <text evidence="1">Belongs to the chaperonin (HSP60) family.</text>
</comment>
<dbReference type="GO" id="GO:0042026">
    <property type="term" value="P:protein refolding"/>
    <property type="evidence" value="ECO:0007669"/>
    <property type="project" value="InterPro"/>
</dbReference>
<dbReference type="PANTHER" id="PTHR45633">
    <property type="entry name" value="60 KDA HEAT SHOCK PROTEIN, MITOCHONDRIAL"/>
    <property type="match status" value="1"/>
</dbReference>
<dbReference type="GO" id="GO:0140662">
    <property type="term" value="F:ATP-dependent protein folding chaperone"/>
    <property type="evidence" value="ECO:0007669"/>
    <property type="project" value="InterPro"/>
</dbReference>
<dbReference type="Gene3D" id="3.30.260.10">
    <property type="entry name" value="TCP-1-like chaperonin intermediate domain"/>
    <property type="match status" value="1"/>
</dbReference>
<reference evidence="5 6" key="1">
    <citation type="submission" date="2024-03" db="EMBL/GenBank/DDBJ databases">
        <authorList>
            <person name="Martinez-Hernandez J."/>
        </authorList>
    </citation>
    <scope>NUCLEOTIDE SEQUENCE [LARGE SCALE GENOMIC DNA]</scope>
</reference>
<name>A0AAV1YII9_LUPLU</name>
<keyword evidence="2" id="KW-0547">Nucleotide-binding</keyword>
<dbReference type="Proteomes" id="UP001497480">
    <property type="component" value="Unassembled WGS sequence"/>
</dbReference>
<dbReference type="InterPro" id="IPR017998">
    <property type="entry name" value="Chaperone_TCP-1"/>
</dbReference>
<dbReference type="InterPro" id="IPR001844">
    <property type="entry name" value="Cpn60/GroEL"/>
</dbReference>
<evidence type="ECO:0000313" key="5">
    <source>
        <dbReference type="EMBL" id="CAL0333618.1"/>
    </source>
</evidence>
<evidence type="ECO:0000256" key="4">
    <source>
        <dbReference type="ARBA" id="ARBA00023186"/>
    </source>
</evidence>
<dbReference type="PRINTS" id="PR00304">
    <property type="entry name" value="TCOMPLEXTCP1"/>
</dbReference>
<evidence type="ECO:0000256" key="1">
    <source>
        <dbReference type="ARBA" id="ARBA00006607"/>
    </source>
</evidence>
<evidence type="ECO:0000256" key="3">
    <source>
        <dbReference type="ARBA" id="ARBA00022840"/>
    </source>
</evidence>
<dbReference type="EMBL" id="CAXHTB010000025">
    <property type="protein sequence ID" value="CAL0333618.1"/>
    <property type="molecule type" value="Genomic_DNA"/>
</dbReference>
<dbReference type="SUPFAM" id="SSF54849">
    <property type="entry name" value="GroEL-intermediate domain like"/>
    <property type="match status" value="1"/>
</dbReference>
<dbReference type="InterPro" id="IPR027410">
    <property type="entry name" value="TCP-1-like_intermed_sf"/>
</dbReference>
<dbReference type="AlphaFoldDB" id="A0AAV1YII9"/>
<comment type="caution">
    <text evidence="5">The sequence shown here is derived from an EMBL/GenBank/DDBJ whole genome shotgun (WGS) entry which is preliminary data.</text>
</comment>
<accession>A0AAV1YII9</accession>
<protein>
    <submittedName>
        <fullName evidence="5">Uncharacterized protein</fullName>
    </submittedName>
</protein>
<dbReference type="GO" id="GO:0005524">
    <property type="term" value="F:ATP binding"/>
    <property type="evidence" value="ECO:0007669"/>
    <property type="project" value="UniProtKB-KW"/>
</dbReference>
<sequence length="65" mass="7007">MEKKVGEMEIGTQTEAELKEKKLRAEDALNDTKAGIEKGIIVGAGCMHSAETSIEGGYNQGVPWQ</sequence>
<organism evidence="5 6">
    <name type="scientific">Lupinus luteus</name>
    <name type="common">European yellow lupine</name>
    <dbReference type="NCBI Taxonomy" id="3873"/>
    <lineage>
        <taxon>Eukaryota</taxon>
        <taxon>Viridiplantae</taxon>
        <taxon>Streptophyta</taxon>
        <taxon>Embryophyta</taxon>
        <taxon>Tracheophyta</taxon>
        <taxon>Spermatophyta</taxon>
        <taxon>Magnoliopsida</taxon>
        <taxon>eudicotyledons</taxon>
        <taxon>Gunneridae</taxon>
        <taxon>Pentapetalae</taxon>
        <taxon>rosids</taxon>
        <taxon>fabids</taxon>
        <taxon>Fabales</taxon>
        <taxon>Fabaceae</taxon>
        <taxon>Papilionoideae</taxon>
        <taxon>50 kb inversion clade</taxon>
        <taxon>genistoids sensu lato</taxon>
        <taxon>core genistoids</taxon>
        <taxon>Genisteae</taxon>
        <taxon>Lupinus</taxon>
    </lineage>
</organism>
<keyword evidence="4" id="KW-0143">Chaperone</keyword>
<keyword evidence="6" id="KW-1185">Reference proteome</keyword>
<keyword evidence="3" id="KW-0067">ATP-binding</keyword>
<proteinExistence type="inferred from homology"/>
<evidence type="ECO:0000256" key="2">
    <source>
        <dbReference type="ARBA" id="ARBA00022741"/>
    </source>
</evidence>
<gene>
    <name evidence="5" type="ORF">LLUT_LOCUS34678</name>
</gene>
<evidence type="ECO:0000313" key="6">
    <source>
        <dbReference type="Proteomes" id="UP001497480"/>
    </source>
</evidence>